<dbReference type="EMBL" id="JAASQP010000001">
    <property type="protein sequence ID" value="NIJ23157.1"/>
    <property type="molecule type" value="Genomic_DNA"/>
</dbReference>
<evidence type="ECO:0000259" key="6">
    <source>
        <dbReference type="PROSITE" id="PS50043"/>
    </source>
</evidence>
<keyword evidence="3" id="KW-0238">DNA-binding</keyword>
<accession>A0ABX0U1B3</accession>
<comment type="caution">
    <text evidence="8">The sequence shown here is derived from an EMBL/GenBank/DDBJ whole genome shotgun (WGS) entry which is preliminary data.</text>
</comment>
<reference evidence="8 9" key="1">
    <citation type="submission" date="2020-03" db="EMBL/GenBank/DDBJ databases">
        <title>Genomic Encyclopedia of Type Strains, Phase IV (KMG-IV): sequencing the most valuable type-strain genomes for metagenomic binning, comparative biology and taxonomic classification.</title>
        <authorList>
            <person name="Goeker M."/>
        </authorList>
    </citation>
    <scope>NUCLEOTIDE SEQUENCE [LARGE SCALE GENOMIC DNA]</scope>
    <source>
        <strain evidence="8 9">DSM 22753</strain>
    </source>
</reference>
<dbReference type="PANTHER" id="PTHR43214:SF41">
    <property type="entry name" value="NITRATE_NITRITE RESPONSE REGULATOR PROTEIN NARP"/>
    <property type="match status" value="1"/>
</dbReference>
<evidence type="ECO:0000256" key="2">
    <source>
        <dbReference type="ARBA" id="ARBA00023015"/>
    </source>
</evidence>
<dbReference type="InterPro" id="IPR058245">
    <property type="entry name" value="NreC/VraR/RcsB-like_REC"/>
</dbReference>
<protein>
    <submittedName>
        <fullName evidence="8">Two-component system nitrate/nitrite response regulator NarP</fullName>
    </submittedName>
</protein>
<dbReference type="CDD" id="cd06170">
    <property type="entry name" value="LuxR_C_like"/>
    <property type="match status" value="1"/>
</dbReference>
<evidence type="ECO:0000313" key="9">
    <source>
        <dbReference type="Proteomes" id="UP000788153"/>
    </source>
</evidence>
<evidence type="ECO:0000256" key="4">
    <source>
        <dbReference type="ARBA" id="ARBA00023163"/>
    </source>
</evidence>
<evidence type="ECO:0000256" key="5">
    <source>
        <dbReference type="PROSITE-ProRule" id="PRU00169"/>
    </source>
</evidence>
<keyword evidence="2" id="KW-0805">Transcription regulation</keyword>
<dbReference type="SUPFAM" id="SSF52172">
    <property type="entry name" value="CheY-like"/>
    <property type="match status" value="1"/>
</dbReference>
<dbReference type="Proteomes" id="UP000788153">
    <property type="component" value="Unassembled WGS sequence"/>
</dbReference>
<proteinExistence type="predicted"/>
<gene>
    <name evidence="8" type="ORF">FHT01_000699</name>
</gene>
<dbReference type="SMART" id="SM00448">
    <property type="entry name" value="REC"/>
    <property type="match status" value="1"/>
</dbReference>
<dbReference type="PRINTS" id="PR00038">
    <property type="entry name" value="HTHLUXR"/>
</dbReference>
<dbReference type="PROSITE" id="PS50110">
    <property type="entry name" value="RESPONSE_REGULATORY"/>
    <property type="match status" value="1"/>
</dbReference>
<organism evidence="8 9">
    <name type="scientific">Sphingomonas japonica</name>
    <dbReference type="NCBI Taxonomy" id="511662"/>
    <lineage>
        <taxon>Bacteria</taxon>
        <taxon>Pseudomonadati</taxon>
        <taxon>Pseudomonadota</taxon>
        <taxon>Alphaproteobacteria</taxon>
        <taxon>Sphingomonadales</taxon>
        <taxon>Sphingomonadaceae</taxon>
        <taxon>Sphingomonas</taxon>
    </lineage>
</organism>
<evidence type="ECO:0000259" key="7">
    <source>
        <dbReference type="PROSITE" id="PS50110"/>
    </source>
</evidence>
<dbReference type="SMART" id="SM00421">
    <property type="entry name" value="HTH_LUXR"/>
    <property type="match status" value="1"/>
</dbReference>
<evidence type="ECO:0000256" key="1">
    <source>
        <dbReference type="ARBA" id="ARBA00022553"/>
    </source>
</evidence>
<dbReference type="Gene3D" id="3.40.50.2300">
    <property type="match status" value="1"/>
</dbReference>
<dbReference type="InterPro" id="IPR001789">
    <property type="entry name" value="Sig_transdc_resp-reg_receiver"/>
</dbReference>
<dbReference type="Gene3D" id="1.10.10.10">
    <property type="entry name" value="Winged helix-like DNA-binding domain superfamily/Winged helix DNA-binding domain"/>
    <property type="match status" value="1"/>
</dbReference>
<name>A0ABX0U1B3_9SPHN</name>
<dbReference type="Pfam" id="PF00072">
    <property type="entry name" value="Response_reg"/>
    <property type="match status" value="1"/>
</dbReference>
<dbReference type="Pfam" id="PF00196">
    <property type="entry name" value="GerE"/>
    <property type="match status" value="1"/>
</dbReference>
<dbReference type="PROSITE" id="PS50043">
    <property type="entry name" value="HTH_LUXR_2"/>
    <property type="match status" value="1"/>
</dbReference>
<dbReference type="CDD" id="cd17535">
    <property type="entry name" value="REC_NarL-like"/>
    <property type="match status" value="1"/>
</dbReference>
<dbReference type="InterPro" id="IPR011006">
    <property type="entry name" value="CheY-like_superfamily"/>
</dbReference>
<dbReference type="RefSeq" id="WP_166745422.1">
    <property type="nucleotide sequence ID" value="NZ_BAAAEV010000001.1"/>
</dbReference>
<keyword evidence="1 5" id="KW-0597">Phosphoprotein</keyword>
<dbReference type="PANTHER" id="PTHR43214">
    <property type="entry name" value="TWO-COMPONENT RESPONSE REGULATOR"/>
    <property type="match status" value="1"/>
</dbReference>
<evidence type="ECO:0000256" key="3">
    <source>
        <dbReference type="ARBA" id="ARBA00023125"/>
    </source>
</evidence>
<dbReference type="InterPro" id="IPR036388">
    <property type="entry name" value="WH-like_DNA-bd_sf"/>
</dbReference>
<feature type="modified residue" description="4-aspartylphosphate" evidence="5">
    <location>
        <position position="123"/>
    </location>
</feature>
<keyword evidence="4" id="KW-0804">Transcription</keyword>
<evidence type="ECO:0000313" key="8">
    <source>
        <dbReference type="EMBL" id="NIJ23157.1"/>
    </source>
</evidence>
<dbReference type="InterPro" id="IPR039420">
    <property type="entry name" value="WalR-like"/>
</dbReference>
<feature type="domain" description="HTH luxR-type" evidence="6">
    <location>
        <begin position="212"/>
        <end position="277"/>
    </location>
</feature>
<dbReference type="InterPro" id="IPR000792">
    <property type="entry name" value="Tscrpt_reg_LuxR_C"/>
</dbReference>
<feature type="domain" description="Response regulatory" evidence="7">
    <location>
        <begin position="73"/>
        <end position="188"/>
    </location>
</feature>
<keyword evidence="9" id="KW-1185">Reference proteome</keyword>
<sequence>MIDDHRALPDPVEVARVEQAQPVPAPGGMQRPVPRTYPCRKAATLAGRAINRYRCVSSCAIAALEAAKIGMTKVLIAEDDPLTLSGIEMLLENSNFQVVASVRTGTAALEKLATARPEMLILDNGMPERSGLDVLRTIRSRGDDRPVVLLTGSINDQTSKEALQLAVNGLVIKTTAPRDLLVCLETVVQGRRWIDQEVMQRAMDMAMAPDAVRDPMDGLSSRERAVAALVQRGLRNKEIASELGLTEGTVKVHLHKIFDKLDVRSRTELILFVQERES</sequence>